<dbReference type="Pfam" id="PF08448">
    <property type="entry name" value="PAS_4"/>
    <property type="match status" value="1"/>
</dbReference>
<dbReference type="FunFam" id="3.30.565.10:FF:000006">
    <property type="entry name" value="Sensor histidine kinase WalK"/>
    <property type="match status" value="1"/>
</dbReference>
<organism evidence="9">
    <name type="scientific">freshwater metagenome</name>
    <dbReference type="NCBI Taxonomy" id="449393"/>
    <lineage>
        <taxon>unclassified sequences</taxon>
        <taxon>metagenomes</taxon>
        <taxon>ecological metagenomes</taxon>
    </lineage>
</organism>
<dbReference type="Pfam" id="PF02518">
    <property type="entry name" value="HATPase_c"/>
    <property type="match status" value="1"/>
</dbReference>
<accession>A0A6J6CWE9</accession>
<dbReference type="PANTHER" id="PTHR45453">
    <property type="entry name" value="PHOSPHATE REGULON SENSOR PROTEIN PHOR"/>
    <property type="match status" value="1"/>
</dbReference>
<evidence type="ECO:0000256" key="3">
    <source>
        <dbReference type="ARBA" id="ARBA00022553"/>
    </source>
</evidence>
<gene>
    <name evidence="9" type="ORF">UFOPK1603_00171</name>
    <name evidence="10" type="ORF">UFOPK1711_00604</name>
    <name evidence="11" type="ORF">UFOPK2143_00265</name>
    <name evidence="12" type="ORF">UFOPK2350_00467</name>
</gene>
<dbReference type="SMART" id="SM00387">
    <property type="entry name" value="HATPase_c"/>
    <property type="match status" value="1"/>
</dbReference>
<dbReference type="PANTHER" id="PTHR45453:SF1">
    <property type="entry name" value="PHOSPHATE REGULON SENSOR PROTEIN PHOR"/>
    <property type="match status" value="1"/>
</dbReference>
<dbReference type="InterPro" id="IPR036890">
    <property type="entry name" value="HATPase_C_sf"/>
</dbReference>
<dbReference type="EMBL" id="CAEZVV010000008">
    <property type="protein sequence ID" value="CAB4636431.1"/>
    <property type="molecule type" value="Genomic_DNA"/>
</dbReference>
<proteinExistence type="predicted"/>
<evidence type="ECO:0000256" key="4">
    <source>
        <dbReference type="ARBA" id="ARBA00022679"/>
    </source>
</evidence>
<evidence type="ECO:0000259" key="8">
    <source>
        <dbReference type="PROSITE" id="PS50109"/>
    </source>
</evidence>
<dbReference type="InterPro" id="IPR003661">
    <property type="entry name" value="HisK_dim/P_dom"/>
</dbReference>
<evidence type="ECO:0000256" key="5">
    <source>
        <dbReference type="ARBA" id="ARBA00022777"/>
    </source>
</evidence>
<keyword evidence="3" id="KW-0597">Phosphoprotein</keyword>
<protein>
    <recommendedName>
        <fullName evidence="2">histidine kinase</fullName>
        <ecNumber evidence="2">2.7.13.3</ecNumber>
    </recommendedName>
</protein>
<feature type="domain" description="Histidine kinase" evidence="8">
    <location>
        <begin position="192"/>
        <end position="407"/>
    </location>
</feature>
<evidence type="ECO:0000313" key="11">
    <source>
        <dbReference type="EMBL" id="CAB4636431.1"/>
    </source>
</evidence>
<dbReference type="Gene3D" id="3.30.565.10">
    <property type="entry name" value="Histidine kinase-like ATPase, C-terminal domain"/>
    <property type="match status" value="1"/>
</dbReference>
<dbReference type="GO" id="GO:0016036">
    <property type="term" value="P:cellular response to phosphate starvation"/>
    <property type="evidence" value="ECO:0007669"/>
    <property type="project" value="TreeGrafter"/>
</dbReference>
<feature type="region of interest" description="Disordered" evidence="7">
    <location>
        <begin position="404"/>
        <end position="424"/>
    </location>
</feature>
<keyword evidence="5" id="KW-0418">Kinase</keyword>
<evidence type="ECO:0000313" key="12">
    <source>
        <dbReference type="EMBL" id="CAB4673016.1"/>
    </source>
</evidence>
<dbReference type="EMBL" id="CAEZTR010000025">
    <property type="protein sequence ID" value="CAB4572573.1"/>
    <property type="molecule type" value="Genomic_DNA"/>
</dbReference>
<evidence type="ECO:0000256" key="7">
    <source>
        <dbReference type="SAM" id="MobiDB-lite"/>
    </source>
</evidence>
<dbReference type="SUPFAM" id="SSF55874">
    <property type="entry name" value="ATPase domain of HSP90 chaperone/DNA topoisomerase II/histidine kinase"/>
    <property type="match status" value="1"/>
</dbReference>
<keyword evidence="6" id="KW-0902">Two-component regulatory system</keyword>
<dbReference type="InterPro" id="IPR003594">
    <property type="entry name" value="HATPase_dom"/>
</dbReference>
<evidence type="ECO:0000256" key="6">
    <source>
        <dbReference type="ARBA" id="ARBA00023012"/>
    </source>
</evidence>
<dbReference type="PROSITE" id="PS50109">
    <property type="entry name" value="HIS_KIN"/>
    <property type="match status" value="1"/>
</dbReference>
<dbReference type="GO" id="GO:0004721">
    <property type="term" value="F:phosphoprotein phosphatase activity"/>
    <property type="evidence" value="ECO:0007669"/>
    <property type="project" value="TreeGrafter"/>
</dbReference>
<reference evidence="9" key="1">
    <citation type="submission" date="2020-05" db="EMBL/GenBank/DDBJ databases">
        <authorList>
            <person name="Chiriac C."/>
            <person name="Salcher M."/>
            <person name="Ghai R."/>
            <person name="Kavagutti S V."/>
        </authorList>
    </citation>
    <scope>NUCLEOTIDE SEQUENCE</scope>
</reference>
<name>A0A6J6CWE9_9ZZZZ</name>
<dbReference type="AlphaFoldDB" id="A0A6J6CWE9"/>
<dbReference type="InterPro" id="IPR036097">
    <property type="entry name" value="HisK_dim/P_sf"/>
</dbReference>
<dbReference type="EMBL" id="CAEZXE010000027">
    <property type="protein sequence ID" value="CAB4673016.1"/>
    <property type="molecule type" value="Genomic_DNA"/>
</dbReference>
<dbReference type="CDD" id="cd00075">
    <property type="entry name" value="HATPase"/>
    <property type="match status" value="1"/>
</dbReference>
<dbReference type="EC" id="2.7.13.3" evidence="2"/>
<dbReference type="EMBL" id="CAEZTG010000008">
    <property type="protein sequence ID" value="CAB4555456.1"/>
    <property type="molecule type" value="Genomic_DNA"/>
</dbReference>
<dbReference type="Pfam" id="PF00512">
    <property type="entry name" value="HisKA"/>
    <property type="match status" value="1"/>
</dbReference>
<evidence type="ECO:0000313" key="9">
    <source>
        <dbReference type="EMBL" id="CAB4555456.1"/>
    </source>
</evidence>
<dbReference type="InterPro" id="IPR050351">
    <property type="entry name" value="BphY/WalK/GraS-like"/>
</dbReference>
<evidence type="ECO:0000256" key="1">
    <source>
        <dbReference type="ARBA" id="ARBA00000085"/>
    </source>
</evidence>
<evidence type="ECO:0000256" key="2">
    <source>
        <dbReference type="ARBA" id="ARBA00012438"/>
    </source>
</evidence>
<dbReference type="Gene3D" id="1.10.287.130">
    <property type="match status" value="1"/>
</dbReference>
<keyword evidence="4" id="KW-0808">Transferase</keyword>
<comment type="catalytic activity">
    <reaction evidence="1">
        <text>ATP + protein L-histidine = ADP + protein N-phospho-L-histidine.</text>
        <dbReference type="EC" id="2.7.13.3"/>
    </reaction>
</comment>
<sequence>MNSAISSVLIAAVVAAALATVVARFFWNRAQRNHVYESTMRLGFEIPSEREMVRFDDLLAIVERSVRDLRSENLQSESAQFRLQSALNALPVAVMVFDGEGSVVESNAASQPFLEARHGDALVGAAVNDLIRVANSGSEASTAIELFGPPRRTVLVTTVPLPEDGQPGAVAFVEDITERRQLEAIRTDLVANISHELKTPVGAIGLLAETLQGEDDRAIVERLANRINAEAMRIAQIIEDLIELSRIESVDGAGTAIVELSEVASDAVESLRTAAVQAEVSVQLVVLSADTRIVGERRQLLSAIGNLIDNAIKYSDSGTVVDVTVEAVANDVVVKVADHGIGIPTRDIDRIFERFYRVDQARSRQTGGTGLGLAIVRHAVVNHEADIDVESRLGEGSTFTLRFPSSKGATDSGETEVSTLKKRT</sequence>
<dbReference type="InterPro" id="IPR004358">
    <property type="entry name" value="Sig_transdc_His_kin-like_C"/>
</dbReference>
<dbReference type="GO" id="GO:0000155">
    <property type="term" value="F:phosphorelay sensor kinase activity"/>
    <property type="evidence" value="ECO:0007669"/>
    <property type="project" value="InterPro"/>
</dbReference>
<dbReference type="Gene3D" id="3.30.450.20">
    <property type="entry name" value="PAS domain"/>
    <property type="match status" value="1"/>
</dbReference>
<dbReference type="InterPro" id="IPR005467">
    <property type="entry name" value="His_kinase_dom"/>
</dbReference>
<dbReference type="SUPFAM" id="SSF47384">
    <property type="entry name" value="Homodimeric domain of signal transducing histidine kinase"/>
    <property type="match status" value="1"/>
</dbReference>
<dbReference type="GO" id="GO:0005886">
    <property type="term" value="C:plasma membrane"/>
    <property type="evidence" value="ECO:0007669"/>
    <property type="project" value="TreeGrafter"/>
</dbReference>
<dbReference type="SUPFAM" id="SSF55785">
    <property type="entry name" value="PYP-like sensor domain (PAS domain)"/>
    <property type="match status" value="1"/>
</dbReference>
<dbReference type="InterPro" id="IPR013656">
    <property type="entry name" value="PAS_4"/>
</dbReference>
<evidence type="ECO:0000313" key="10">
    <source>
        <dbReference type="EMBL" id="CAB4572573.1"/>
    </source>
</evidence>
<dbReference type="PRINTS" id="PR00344">
    <property type="entry name" value="BCTRLSENSOR"/>
</dbReference>
<dbReference type="SMART" id="SM00388">
    <property type="entry name" value="HisKA"/>
    <property type="match status" value="1"/>
</dbReference>
<dbReference type="CDD" id="cd00082">
    <property type="entry name" value="HisKA"/>
    <property type="match status" value="1"/>
</dbReference>
<dbReference type="InterPro" id="IPR035965">
    <property type="entry name" value="PAS-like_dom_sf"/>
</dbReference>